<protein>
    <submittedName>
        <fullName evidence="1">Uncharacterized protein</fullName>
    </submittedName>
</protein>
<keyword evidence="2" id="KW-1185">Reference proteome</keyword>
<dbReference type="EMBL" id="BAAAGA010000002">
    <property type="protein sequence ID" value="GAA0618233.1"/>
    <property type="molecule type" value="Genomic_DNA"/>
</dbReference>
<sequence length="195" mass="21224">MKAAWEGKDKLCKLFLKEKTVQIVESSLIVEEKDPGGAGSIKIQISGDALQFGPSETAVKWLASNECADGAFLEFSENGLSLHIIELKSKLDTKKWEKAKSQFRGMFLRATAICSVLGIGELKNVTCYIAYCEDAITPHLKSNPILLKRTLGDGGLTSKYDDWTKRTVNITDAVVANVVDVVRDNAGNSTLDLAA</sequence>
<dbReference type="RefSeq" id="WP_343791700.1">
    <property type="nucleotide sequence ID" value="NZ_BAAAGA010000002.1"/>
</dbReference>
<gene>
    <name evidence="1" type="ORF">GCM10009422_11970</name>
</gene>
<name>A0ABP3RZ99_9CAUL</name>
<reference evidence="2" key="1">
    <citation type="journal article" date="2019" name="Int. J. Syst. Evol. Microbiol.">
        <title>The Global Catalogue of Microorganisms (GCM) 10K type strain sequencing project: providing services to taxonomists for standard genome sequencing and annotation.</title>
        <authorList>
            <consortium name="The Broad Institute Genomics Platform"/>
            <consortium name="The Broad Institute Genome Sequencing Center for Infectious Disease"/>
            <person name="Wu L."/>
            <person name="Ma J."/>
        </authorList>
    </citation>
    <scope>NUCLEOTIDE SEQUENCE [LARGE SCALE GENOMIC DNA]</scope>
    <source>
        <strain evidence="2">JCM 12928</strain>
    </source>
</reference>
<accession>A0ABP3RZ99</accession>
<evidence type="ECO:0000313" key="1">
    <source>
        <dbReference type="EMBL" id="GAA0618233.1"/>
    </source>
</evidence>
<proteinExistence type="predicted"/>
<dbReference type="Proteomes" id="UP001501352">
    <property type="component" value="Unassembled WGS sequence"/>
</dbReference>
<evidence type="ECO:0000313" key="2">
    <source>
        <dbReference type="Proteomes" id="UP001501352"/>
    </source>
</evidence>
<organism evidence="1 2">
    <name type="scientific">Brevundimonas kwangchunensis</name>
    <dbReference type="NCBI Taxonomy" id="322163"/>
    <lineage>
        <taxon>Bacteria</taxon>
        <taxon>Pseudomonadati</taxon>
        <taxon>Pseudomonadota</taxon>
        <taxon>Alphaproteobacteria</taxon>
        <taxon>Caulobacterales</taxon>
        <taxon>Caulobacteraceae</taxon>
        <taxon>Brevundimonas</taxon>
    </lineage>
</organism>
<comment type="caution">
    <text evidence="1">The sequence shown here is derived from an EMBL/GenBank/DDBJ whole genome shotgun (WGS) entry which is preliminary data.</text>
</comment>